<protein>
    <submittedName>
        <fullName evidence="1">Uncharacterized protein</fullName>
    </submittedName>
</protein>
<proteinExistence type="predicted"/>
<evidence type="ECO:0000313" key="2">
    <source>
        <dbReference type="Proteomes" id="UP001062846"/>
    </source>
</evidence>
<dbReference type="EMBL" id="CM046395">
    <property type="protein sequence ID" value="KAI8543970.1"/>
    <property type="molecule type" value="Genomic_DNA"/>
</dbReference>
<sequence length="115" mass="13295">MKVVIKPLVLHQLEIAPPVDSRQLTFEDYQPMEGEGRLQIASSDHHYNHCHHIKEDVLIEILLRLLVKSPLRFKCVCKHCVDYHDIDHLHMSVESSVALEGPINGLFCLFMIWNA</sequence>
<gene>
    <name evidence="1" type="ORF">RHMOL_Rhmol08G0258800</name>
</gene>
<comment type="caution">
    <text evidence="1">The sequence shown here is derived from an EMBL/GenBank/DDBJ whole genome shotgun (WGS) entry which is preliminary data.</text>
</comment>
<accession>A0ACC0MST5</accession>
<organism evidence="1 2">
    <name type="scientific">Rhododendron molle</name>
    <name type="common">Chinese azalea</name>
    <name type="synonym">Azalea mollis</name>
    <dbReference type="NCBI Taxonomy" id="49168"/>
    <lineage>
        <taxon>Eukaryota</taxon>
        <taxon>Viridiplantae</taxon>
        <taxon>Streptophyta</taxon>
        <taxon>Embryophyta</taxon>
        <taxon>Tracheophyta</taxon>
        <taxon>Spermatophyta</taxon>
        <taxon>Magnoliopsida</taxon>
        <taxon>eudicotyledons</taxon>
        <taxon>Gunneridae</taxon>
        <taxon>Pentapetalae</taxon>
        <taxon>asterids</taxon>
        <taxon>Ericales</taxon>
        <taxon>Ericaceae</taxon>
        <taxon>Ericoideae</taxon>
        <taxon>Rhodoreae</taxon>
        <taxon>Rhododendron</taxon>
    </lineage>
</organism>
<reference evidence="1" key="1">
    <citation type="submission" date="2022-02" db="EMBL/GenBank/DDBJ databases">
        <title>Plant Genome Project.</title>
        <authorList>
            <person name="Zhang R.-G."/>
        </authorList>
    </citation>
    <scope>NUCLEOTIDE SEQUENCE</scope>
    <source>
        <strain evidence="1">AT1</strain>
    </source>
</reference>
<dbReference type="Proteomes" id="UP001062846">
    <property type="component" value="Chromosome 8"/>
</dbReference>
<evidence type="ECO:0000313" key="1">
    <source>
        <dbReference type="EMBL" id="KAI8543970.1"/>
    </source>
</evidence>
<name>A0ACC0MST5_RHOML</name>
<keyword evidence="2" id="KW-1185">Reference proteome</keyword>